<evidence type="ECO:0000313" key="2">
    <source>
        <dbReference type="EMBL" id="ASJ24005.1"/>
    </source>
</evidence>
<sequence length="209" mass="22832">MMKKWLALMGLVTVCLLPVAAHAETADQMVRQTSREVLDIIKKENGKNTARIRAEVEAAAVPKFDFTRMTALAIGRGWRQASPEQQAQLTEQFRTLLVRTYAATMVRFKNARIDVSDNVVLSAEGREAIVRTSVVAGGADGSKPVQVDYTLYKTPAGWKVYNVSVEGASLVTVYRSNFTEILSQSGVEGLLQSLRDKNAQLAARNGAAS</sequence>
<dbReference type="EMBL" id="CP022115">
    <property type="protein sequence ID" value="ASJ24005.1"/>
    <property type="molecule type" value="Genomic_DNA"/>
</dbReference>
<dbReference type="Pfam" id="PF05494">
    <property type="entry name" value="MlaC"/>
    <property type="match status" value="1"/>
</dbReference>
<accession>A0A248LHK8</accession>
<evidence type="ECO:0000256" key="1">
    <source>
        <dbReference type="SAM" id="SignalP"/>
    </source>
</evidence>
<dbReference type="PIRSF" id="PIRSF004649">
    <property type="entry name" value="MlaC"/>
    <property type="match status" value="1"/>
</dbReference>
<organism evidence="2 3">
    <name type="scientific">Laribacter hongkongensis</name>
    <dbReference type="NCBI Taxonomy" id="168471"/>
    <lineage>
        <taxon>Bacteria</taxon>
        <taxon>Pseudomonadati</taxon>
        <taxon>Pseudomonadota</taxon>
        <taxon>Betaproteobacteria</taxon>
        <taxon>Neisseriales</taxon>
        <taxon>Aquaspirillaceae</taxon>
        <taxon>Laribacter</taxon>
    </lineage>
</organism>
<dbReference type="PANTHER" id="PTHR36573">
    <property type="entry name" value="INTERMEMBRANE PHOSPHOLIPID TRANSPORT SYSTEM BINDING PROTEIN MLAC"/>
    <property type="match status" value="1"/>
</dbReference>
<feature type="chain" id="PRO_5044379161" evidence="1">
    <location>
        <begin position="24"/>
        <end position="209"/>
    </location>
</feature>
<proteinExistence type="predicted"/>
<dbReference type="AlphaFoldDB" id="A0A248LHK8"/>
<dbReference type="Gene3D" id="3.10.450.710">
    <property type="entry name" value="Tgt2/MlaC"/>
    <property type="match status" value="1"/>
</dbReference>
<dbReference type="Proteomes" id="UP000197424">
    <property type="component" value="Chromosome"/>
</dbReference>
<dbReference type="InterPro" id="IPR008869">
    <property type="entry name" value="MlaC/ttg2D"/>
</dbReference>
<dbReference type="PANTHER" id="PTHR36573:SF1">
    <property type="entry name" value="INTERMEMBRANE PHOSPHOLIPID TRANSPORT SYSTEM BINDING PROTEIN MLAC"/>
    <property type="match status" value="1"/>
</dbReference>
<keyword evidence="1" id="KW-0732">Signal</keyword>
<evidence type="ECO:0000313" key="3">
    <source>
        <dbReference type="Proteomes" id="UP000197424"/>
    </source>
</evidence>
<gene>
    <name evidence="2" type="ORF">LHGZ1_1174</name>
</gene>
<protein>
    <submittedName>
        <fullName evidence="2">ABC transporter</fullName>
    </submittedName>
</protein>
<feature type="signal peptide" evidence="1">
    <location>
        <begin position="1"/>
        <end position="23"/>
    </location>
</feature>
<reference evidence="3" key="1">
    <citation type="submission" date="2017-06" db="EMBL/GenBank/DDBJ databases">
        <title>Whole genome sequence of Laribacter hongkongensis LHGZ1.</title>
        <authorList>
            <person name="Chen D."/>
            <person name="Wu H."/>
            <person name="Chen J."/>
        </authorList>
    </citation>
    <scope>NUCLEOTIDE SEQUENCE [LARGE SCALE GENOMIC DNA]</scope>
    <source>
        <strain evidence="3">LHGZ1</strain>
    </source>
</reference>
<dbReference type="RefSeq" id="WP_227460278.1">
    <property type="nucleotide sequence ID" value="NZ_CP022115.1"/>
</dbReference>
<dbReference type="InterPro" id="IPR042245">
    <property type="entry name" value="Tgt2/MlaC_sf"/>
</dbReference>
<name>A0A248LHK8_9NEIS</name>